<dbReference type="OrthoDB" id="47374at2759"/>
<dbReference type="STRING" id="5007.A0A3F2Y9N6"/>
<dbReference type="Proteomes" id="UP000478008">
    <property type="component" value="Unassembled WGS sequence"/>
</dbReference>
<dbReference type="Proteomes" id="UP000663131">
    <property type="component" value="Chromosome 7"/>
</dbReference>
<evidence type="ECO:0000313" key="5">
    <source>
        <dbReference type="Proteomes" id="UP000568158"/>
    </source>
</evidence>
<evidence type="ECO:0000313" key="1">
    <source>
        <dbReference type="EMBL" id="KAF6014105.1"/>
    </source>
</evidence>
<accession>A0A3F2Y9N6</accession>
<dbReference type="EMBL" id="CP063135">
    <property type="protein sequence ID" value="QOU20407.1"/>
    <property type="molecule type" value="Genomic_DNA"/>
</dbReference>
<dbReference type="Proteomes" id="UP000568158">
    <property type="component" value="Unassembled WGS sequence"/>
</dbReference>
<dbReference type="KEGG" id="bbrx:BRETT_005064"/>
<reference evidence="1 5" key="2">
    <citation type="journal article" date="2020" name="Appl. Microbiol. Biotechnol.">
        <title>Targeted gene deletion in Brettanomyces bruxellensis with an expression-free CRISPR-Cas9 system.</title>
        <authorList>
            <person name="Varela C."/>
            <person name="Bartel C."/>
            <person name="Onetto C."/>
            <person name="Borneman A."/>
        </authorList>
    </citation>
    <scope>NUCLEOTIDE SEQUENCE [LARGE SCALE GENOMIC DNA]</scope>
    <source>
        <strain evidence="1 5">AWRI1613</strain>
    </source>
</reference>
<sequence>MAHIATDNLTANNLGQLSKISSPEIYSEKFIKECKELGELAQYVYFDEVPVGFVVSNVFQPQNSSVPIGLIISVLKVLPAYAHKYGLENALISYVEKMTTEKRLLHRIFLLADRKNDQWLIAYARKHGFGEDTKTPVHIDSKHQLDLNGKLLLVKHL</sequence>
<dbReference type="EMBL" id="JABCYN010000015">
    <property type="protein sequence ID" value="KAF6014105.1"/>
    <property type="molecule type" value="Genomic_DNA"/>
</dbReference>
<keyword evidence="4" id="KW-1185">Reference proteome</keyword>
<evidence type="ECO:0000313" key="2">
    <source>
        <dbReference type="EMBL" id="QOU20407.1"/>
    </source>
</evidence>
<organism evidence="3 4">
    <name type="scientific">Dekkera bruxellensis</name>
    <name type="common">Brettanomyces custersii</name>
    <dbReference type="NCBI Taxonomy" id="5007"/>
    <lineage>
        <taxon>Eukaryota</taxon>
        <taxon>Fungi</taxon>
        <taxon>Dikarya</taxon>
        <taxon>Ascomycota</taxon>
        <taxon>Saccharomycotina</taxon>
        <taxon>Pichiomycetes</taxon>
        <taxon>Pichiales</taxon>
        <taxon>Pichiaceae</taxon>
        <taxon>Brettanomyces</taxon>
    </lineage>
</organism>
<proteinExistence type="predicted"/>
<dbReference type="AlphaFoldDB" id="A0A3F2Y9N6"/>
<evidence type="ECO:0000313" key="4">
    <source>
        <dbReference type="Proteomes" id="UP000478008"/>
    </source>
</evidence>
<dbReference type="OMA" id="AYYNEVP"/>
<dbReference type="GeneID" id="64576987"/>
<dbReference type="EMBL" id="CABFWN010000007">
    <property type="protein sequence ID" value="VUG20273.1"/>
    <property type="molecule type" value="Genomic_DNA"/>
</dbReference>
<dbReference type="Gene3D" id="3.40.630.30">
    <property type="match status" value="1"/>
</dbReference>
<reference evidence="3 4" key="1">
    <citation type="submission" date="2019-07" db="EMBL/GenBank/DDBJ databases">
        <authorList>
            <person name="Friedrich A."/>
            <person name="Schacherer J."/>
        </authorList>
    </citation>
    <scope>NUCLEOTIDE SEQUENCE [LARGE SCALE GENOMIC DNA]</scope>
</reference>
<reference evidence="2" key="4">
    <citation type="journal article" name="BMC Genomics">
        <title>New genome assemblies reveal patterns of domestication and adaptation across Brettanomyces (Dekkera) species.</title>
        <authorList>
            <person name="Roach M.J."/>
            <person name="Borneman A.R."/>
        </authorList>
    </citation>
    <scope>NUCLEOTIDE SEQUENCE</scope>
    <source>
        <strain evidence="2">UCD 2041</strain>
    </source>
</reference>
<name>A0A3F2Y9N6_DEKBR</name>
<protein>
    <submittedName>
        <fullName evidence="3">DEBR0S7_00122g1_1</fullName>
    </submittedName>
</protein>
<gene>
    <name evidence="2" type="ORF">BRETT_005064</name>
    <name evidence="3" type="ORF">DEBR0S7_00122G</name>
    <name evidence="1" type="ORF">HII12_001430</name>
</gene>
<evidence type="ECO:0000313" key="3">
    <source>
        <dbReference type="EMBL" id="VUG20273.1"/>
    </source>
</evidence>
<dbReference type="RefSeq" id="XP_041136900.1">
    <property type="nucleotide sequence ID" value="XM_041283548.1"/>
</dbReference>
<reference evidence="2" key="3">
    <citation type="submission" date="2020-10" db="EMBL/GenBank/DDBJ databases">
        <authorList>
            <person name="Palmer J.M."/>
        </authorList>
    </citation>
    <scope>NUCLEOTIDE SEQUENCE</scope>
    <source>
        <strain evidence="2">UCD 2041</strain>
    </source>
</reference>